<keyword evidence="3" id="KW-0813">Transport</keyword>
<dbReference type="GO" id="GO:0015288">
    <property type="term" value="F:porin activity"/>
    <property type="evidence" value="ECO:0007669"/>
    <property type="project" value="TreeGrafter"/>
</dbReference>
<keyword evidence="6" id="KW-0472">Membrane</keyword>
<comment type="subcellular location">
    <subcellularLocation>
        <location evidence="1">Cell outer membrane</location>
    </subcellularLocation>
</comment>
<evidence type="ECO:0000256" key="7">
    <source>
        <dbReference type="ARBA" id="ARBA00023237"/>
    </source>
</evidence>
<dbReference type="InterPro" id="IPR003423">
    <property type="entry name" value="OMP_efflux"/>
</dbReference>
<organism evidence="8 9">
    <name type="scientific">Cyclobacterium xiamenense</name>
    <dbReference type="NCBI Taxonomy" id="1297121"/>
    <lineage>
        <taxon>Bacteria</taxon>
        <taxon>Pseudomonadati</taxon>
        <taxon>Bacteroidota</taxon>
        <taxon>Cytophagia</taxon>
        <taxon>Cytophagales</taxon>
        <taxon>Cyclobacteriaceae</taxon>
        <taxon>Cyclobacterium</taxon>
    </lineage>
</organism>
<evidence type="ECO:0000256" key="6">
    <source>
        <dbReference type="ARBA" id="ARBA00023136"/>
    </source>
</evidence>
<dbReference type="Proteomes" id="UP000199403">
    <property type="component" value="Unassembled WGS sequence"/>
</dbReference>
<dbReference type="SUPFAM" id="SSF56954">
    <property type="entry name" value="Outer membrane efflux proteins (OEP)"/>
    <property type="match status" value="1"/>
</dbReference>
<evidence type="ECO:0000313" key="9">
    <source>
        <dbReference type="Proteomes" id="UP000199403"/>
    </source>
</evidence>
<gene>
    <name evidence="8" type="ORF">SAMN05192553_107137</name>
</gene>
<name>A0A1H7AL02_9BACT</name>
<dbReference type="AlphaFoldDB" id="A0A1H7AL02"/>
<evidence type="ECO:0000256" key="5">
    <source>
        <dbReference type="ARBA" id="ARBA00022692"/>
    </source>
</evidence>
<dbReference type="RefSeq" id="WP_092177599.1">
    <property type="nucleotide sequence ID" value="NZ_FNZH01000007.1"/>
</dbReference>
<evidence type="ECO:0000256" key="4">
    <source>
        <dbReference type="ARBA" id="ARBA00022452"/>
    </source>
</evidence>
<comment type="similarity">
    <text evidence="2">Belongs to the outer membrane factor (OMF) (TC 1.B.17) family.</text>
</comment>
<dbReference type="GO" id="GO:0015562">
    <property type="term" value="F:efflux transmembrane transporter activity"/>
    <property type="evidence" value="ECO:0007669"/>
    <property type="project" value="InterPro"/>
</dbReference>
<evidence type="ECO:0000256" key="3">
    <source>
        <dbReference type="ARBA" id="ARBA00022448"/>
    </source>
</evidence>
<keyword evidence="5" id="KW-0812">Transmembrane</keyword>
<evidence type="ECO:0000256" key="2">
    <source>
        <dbReference type="ARBA" id="ARBA00007613"/>
    </source>
</evidence>
<sequence>MKFRTRTYNNFRTIGILVILVGSFSLSSAQVVFHSIDQLFAYADDNAIILKSATANEKLFLSKVKEKKSDLLPDISASMGYNDNITLQPNLIPAQIFNPSAPEGEFSEVVFGTKYQYNGSLQAKWDVLNFQRIFAVEVSKIELSKAEATTVINRFNLYNQLASTYYSILLTQESIKVYEENVAVSDTILINALNQFQKGTISESAYNQALINSRQTTSQLKMSQNSLQQYYVQFQSQLHTQDTILIDDNFEQFDLINSTSLQAHPQLLLQKANLSSAEAQLKQTKALRYPTLSLIYQNSRTWATDDFLGFSDANELPQQIFGATLSMNLFDFSAERKIEQSKINIQLQKLELESSKIELQKEDELLQLQFKQGLTQLSDNEQILVLQKKNDQHSENLYQSGLISLDNRLDKYKELLNAQNNYLSSLASLTLSKYKIHIRQVDFNSK</sequence>
<keyword evidence="4" id="KW-1134">Transmembrane beta strand</keyword>
<dbReference type="EMBL" id="FNZH01000007">
    <property type="protein sequence ID" value="SEJ66048.1"/>
    <property type="molecule type" value="Genomic_DNA"/>
</dbReference>
<dbReference type="InterPro" id="IPR051906">
    <property type="entry name" value="TolC-like"/>
</dbReference>
<evidence type="ECO:0000313" key="8">
    <source>
        <dbReference type="EMBL" id="SEJ66048.1"/>
    </source>
</evidence>
<proteinExistence type="inferred from homology"/>
<dbReference type="PANTHER" id="PTHR30026">
    <property type="entry name" value="OUTER MEMBRANE PROTEIN TOLC"/>
    <property type="match status" value="1"/>
</dbReference>
<reference evidence="9" key="1">
    <citation type="submission" date="2016-10" db="EMBL/GenBank/DDBJ databases">
        <authorList>
            <person name="Varghese N."/>
            <person name="Submissions S."/>
        </authorList>
    </citation>
    <scope>NUCLEOTIDE SEQUENCE [LARGE SCALE GENOMIC DNA]</scope>
    <source>
        <strain evidence="9">IBRC-M 10761</strain>
    </source>
</reference>
<protein>
    <submittedName>
        <fullName evidence="8">Outer membrane protein TolC</fullName>
    </submittedName>
</protein>
<keyword evidence="9" id="KW-1185">Reference proteome</keyword>
<evidence type="ECO:0000256" key="1">
    <source>
        <dbReference type="ARBA" id="ARBA00004442"/>
    </source>
</evidence>
<dbReference type="Gene3D" id="1.20.1600.10">
    <property type="entry name" value="Outer membrane efflux proteins (OEP)"/>
    <property type="match status" value="1"/>
</dbReference>
<dbReference type="GO" id="GO:1990281">
    <property type="term" value="C:efflux pump complex"/>
    <property type="evidence" value="ECO:0007669"/>
    <property type="project" value="TreeGrafter"/>
</dbReference>
<dbReference type="Pfam" id="PF02321">
    <property type="entry name" value="OEP"/>
    <property type="match status" value="2"/>
</dbReference>
<accession>A0A1H7AL02</accession>
<dbReference type="OrthoDB" id="367883at2"/>
<dbReference type="STRING" id="1416801.SAMN05192553_107137"/>
<dbReference type="GO" id="GO:0009279">
    <property type="term" value="C:cell outer membrane"/>
    <property type="evidence" value="ECO:0007669"/>
    <property type="project" value="UniProtKB-SubCell"/>
</dbReference>
<keyword evidence="7" id="KW-0998">Cell outer membrane</keyword>
<dbReference type="PANTHER" id="PTHR30026:SF20">
    <property type="entry name" value="OUTER MEMBRANE PROTEIN TOLC"/>
    <property type="match status" value="1"/>
</dbReference>